<dbReference type="PANTHER" id="PTHR13179:SF8">
    <property type="entry name" value="GATOR COMPLEX PROTEIN DEPDC5"/>
    <property type="match status" value="1"/>
</dbReference>
<evidence type="ECO:0000313" key="7">
    <source>
        <dbReference type="EMBL" id="UJO21391.1"/>
    </source>
</evidence>
<dbReference type="GO" id="GO:0005774">
    <property type="term" value="C:vacuolar membrane"/>
    <property type="evidence" value="ECO:0007669"/>
    <property type="project" value="UniProtKB-SubCell"/>
</dbReference>
<comment type="similarity">
    <text evidence="2">Belongs to the IML1 family.</text>
</comment>
<keyword evidence="8" id="KW-1185">Reference proteome</keyword>
<dbReference type="GO" id="GO:0010508">
    <property type="term" value="P:positive regulation of autophagy"/>
    <property type="evidence" value="ECO:0007669"/>
    <property type="project" value="TreeGrafter"/>
</dbReference>
<evidence type="ECO:0000256" key="3">
    <source>
        <dbReference type="ARBA" id="ARBA00018529"/>
    </source>
</evidence>
<name>A0A9Q8PFC0_PASFU</name>
<evidence type="ECO:0000256" key="5">
    <source>
        <dbReference type="SAM" id="MobiDB-lite"/>
    </source>
</evidence>
<evidence type="ECO:0000259" key="6">
    <source>
        <dbReference type="PROSITE" id="PS50186"/>
    </source>
</evidence>
<feature type="compositionally biased region" description="Low complexity" evidence="5">
    <location>
        <begin position="556"/>
        <end position="565"/>
    </location>
</feature>
<evidence type="ECO:0000313" key="8">
    <source>
        <dbReference type="Proteomes" id="UP000756132"/>
    </source>
</evidence>
<evidence type="ECO:0000256" key="4">
    <source>
        <dbReference type="ARBA" id="ARBA00021881"/>
    </source>
</evidence>
<feature type="compositionally biased region" description="Polar residues" evidence="5">
    <location>
        <begin position="580"/>
        <end position="590"/>
    </location>
</feature>
<protein>
    <recommendedName>
        <fullName evidence="3">Vacuolar membrane-associated protein IML1</fullName>
    </recommendedName>
    <alternativeName>
        <fullName evidence="4">Vacuolar membrane-associated protein iml1</fullName>
    </alternativeName>
</protein>
<feature type="domain" description="DEP" evidence="6">
    <location>
        <begin position="1010"/>
        <end position="1085"/>
    </location>
</feature>
<dbReference type="Pfam" id="PF12257">
    <property type="entry name" value="IML1"/>
    <property type="match status" value="1"/>
</dbReference>
<dbReference type="InterPro" id="IPR036388">
    <property type="entry name" value="WH-like_DNA-bd_sf"/>
</dbReference>
<accession>A0A9Q8PFC0</accession>
<dbReference type="GO" id="GO:0005096">
    <property type="term" value="F:GTPase activator activity"/>
    <property type="evidence" value="ECO:0007669"/>
    <property type="project" value="InterPro"/>
</dbReference>
<dbReference type="GO" id="GO:0035556">
    <property type="term" value="P:intracellular signal transduction"/>
    <property type="evidence" value="ECO:0007669"/>
    <property type="project" value="InterPro"/>
</dbReference>
<gene>
    <name evidence="7" type="ORF">CLAFUR5_10892</name>
</gene>
<dbReference type="InterPro" id="IPR027244">
    <property type="entry name" value="IML1"/>
</dbReference>
<dbReference type="GO" id="GO:1904262">
    <property type="term" value="P:negative regulation of TORC1 signaling"/>
    <property type="evidence" value="ECO:0007669"/>
    <property type="project" value="TreeGrafter"/>
</dbReference>
<dbReference type="Gene3D" id="1.10.10.10">
    <property type="entry name" value="Winged helix-like DNA-binding domain superfamily/Winged helix DNA-binding domain"/>
    <property type="match status" value="1"/>
</dbReference>
<reference evidence="7" key="1">
    <citation type="submission" date="2021-12" db="EMBL/GenBank/DDBJ databases">
        <authorList>
            <person name="Zaccaron A."/>
            <person name="Stergiopoulos I."/>
        </authorList>
    </citation>
    <scope>NUCLEOTIDE SEQUENCE</scope>
    <source>
        <strain evidence="7">Race5_Kim</strain>
    </source>
</reference>
<feature type="region of interest" description="Disordered" evidence="5">
    <location>
        <begin position="554"/>
        <end position="601"/>
    </location>
</feature>
<evidence type="ECO:0000256" key="1">
    <source>
        <dbReference type="ARBA" id="ARBA00004148"/>
    </source>
</evidence>
<dbReference type="PANTHER" id="PTHR13179">
    <property type="entry name" value="DEP DOMAIN CONTAINING PROTEIN 5"/>
    <property type="match status" value="1"/>
</dbReference>
<feature type="region of interest" description="Disordered" evidence="5">
    <location>
        <begin position="447"/>
        <end position="523"/>
    </location>
</feature>
<dbReference type="SMART" id="SM00049">
    <property type="entry name" value="DEP"/>
    <property type="match status" value="1"/>
</dbReference>
<feature type="region of interest" description="Disordered" evidence="5">
    <location>
        <begin position="642"/>
        <end position="661"/>
    </location>
</feature>
<feature type="compositionally biased region" description="Low complexity" evidence="5">
    <location>
        <begin position="480"/>
        <end position="496"/>
    </location>
</feature>
<feature type="region of interest" description="Disordered" evidence="5">
    <location>
        <begin position="1115"/>
        <end position="1145"/>
    </location>
</feature>
<proteinExistence type="inferred from homology"/>
<dbReference type="GeneID" id="71990770"/>
<dbReference type="GO" id="GO:1990130">
    <property type="term" value="C:GATOR1 complex"/>
    <property type="evidence" value="ECO:0007669"/>
    <property type="project" value="TreeGrafter"/>
</dbReference>
<dbReference type="InterPro" id="IPR036390">
    <property type="entry name" value="WH_DNA-bd_sf"/>
</dbReference>
<dbReference type="SUPFAM" id="SSF46785">
    <property type="entry name" value="Winged helix' DNA-binding domain"/>
    <property type="match status" value="1"/>
</dbReference>
<feature type="region of interest" description="Disordered" evidence="5">
    <location>
        <begin position="1403"/>
        <end position="1449"/>
    </location>
</feature>
<dbReference type="RefSeq" id="XP_047765757.1">
    <property type="nucleotide sequence ID" value="XM_047910040.1"/>
</dbReference>
<dbReference type="KEGG" id="ffu:CLAFUR5_10892"/>
<dbReference type="Pfam" id="PF00610">
    <property type="entry name" value="DEP"/>
    <property type="match status" value="1"/>
</dbReference>
<dbReference type="OrthoDB" id="39497at2759"/>
<organism evidence="7 8">
    <name type="scientific">Passalora fulva</name>
    <name type="common">Tomato leaf mold</name>
    <name type="synonym">Cladosporium fulvum</name>
    <dbReference type="NCBI Taxonomy" id="5499"/>
    <lineage>
        <taxon>Eukaryota</taxon>
        <taxon>Fungi</taxon>
        <taxon>Dikarya</taxon>
        <taxon>Ascomycota</taxon>
        <taxon>Pezizomycotina</taxon>
        <taxon>Dothideomycetes</taxon>
        <taxon>Dothideomycetidae</taxon>
        <taxon>Mycosphaerellales</taxon>
        <taxon>Mycosphaerellaceae</taxon>
        <taxon>Fulvia</taxon>
    </lineage>
</organism>
<dbReference type="InterPro" id="IPR048255">
    <property type="entry name" value="IML1_N"/>
</dbReference>
<dbReference type="EMBL" id="CP090170">
    <property type="protein sequence ID" value="UJO21391.1"/>
    <property type="molecule type" value="Genomic_DNA"/>
</dbReference>
<dbReference type="InterPro" id="IPR000591">
    <property type="entry name" value="DEP_dom"/>
</dbReference>
<sequence>MATNGEAGAPGRACTIVLHDDRVTKVDVLSGDRVLHVGEYAWLSAPAARKLCIAPAGQTTGANEISLHISLAKQFGFENRTQGKLDIIEPEDLEPSTATHVELFFREQFLSRADMWQLMGCVQDTVVYQGQIVNYLGTAVGEIQQVYISAQEVESAICSHPYTKPIFRSGSARYTLLIEVSQEMLENWSNGDLMYERLLDGFLPELFQRWDRLKVKHQVAVVLFGRRRSATAAGKRDSQQSELLSEDFYHVVVSDMTSTTWQQILRKLKAAFNDYRLPRAVSLAAESNLLEAIHLTAMDYADDQIDAHLLSTGCSIIAITAGAGLFDADHKLLKQTTDLLVGNSIGVDVVALTPKPMHPVPLFQYDNEGIKEFAVPHWVDISFWSSPHDTQDTSWTLSAYLEPVAEIALPPLLADHEEGISTDEMDQHDTDVFSDATPAIANALQPVDSQTDSDPVGSVETMKGVPIGRSPTKHSRETVSTASADSNLSSSPSMASKEPINRAKRQRLPPHPLMQSGRKISVGPKGLALSRGVASTGLASISATYAQQEKEIAAGTVSTSSETSSGLAKAIRASLRRKPSQQSVISNRLSDPSDPEENPNSRPIAIHAVQETTNGSPDNLASDVEQRIADTMVGNVLENDTSLSTTPKAGNHFPRKGPANGSLEMRSPWVTLLNPCNPRRDNMVVTSQYRKWQHVFPRAISSGAFKWQSMCTPAALPLTAEYKPSASELDIHYNKKVRRHTLANSISLKDETARILVERMIDVRLCQGFQIVALKNTGGDSTFQSKNRPVLLSLGRRYHEVQRLSDFEVQVVQYDPKKGIGSEGDGTEHYLTNYDPKMKLPTGMSVKAEVTYHSELPLRDWSDLDNYILGLTSELKEEINATFQMRLILIPVEVTKSDRDLTDQERRIEGIGRLTQSWQRQRHISVEAQQHLASMSKNKSTAIPSERDPNPLAIDYQTKDSSVIVNAHGPTLSSQLEEHELSQPLFAESEKHHSSNFDVAKLVKQIQDPPPNGVEMRDRRWLTVTHLRCFRGDQMTTWLLGAFKDLKLREDAVTMGNELMSRGIFHHVRQKHRFRDGHYFYQISSAHRTTEYPDTQGLFSKVAWKTAPSVPATPISESVKSPMMRPFTGDSSSSSSNGTPATGPLHTKQILLSQMMQYNVDPTKRSDHLQVIDLHYDRIHNPENCYHIQLEWLSASTKLVREAIARWSSLVEGYGLKLMQVPLHEACKYREHHPFDQPQPIKLAIMPPTKNIIQTPVMGPYSPLPQSIVEDPVAYHKAILRKLNFVLDTEAARSFTTELDVRYTWGPPSYEYTQFVHKSGLILAEITCAPFGDDSVNFLLLPNRLAANTISGSAKSVETGPGKNAEPVSGTTDTVETIVKEFKHFCHDEEALRQLYDEVNKRKPPVAPSPFSGAGGGFGADLDVPPMQLPPHLSHRGGGGHRSLLSGLE</sequence>
<dbReference type="PROSITE" id="PS50186">
    <property type="entry name" value="DEP"/>
    <property type="match status" value="1"/>
</dbReference>
<dbReference type="Proteomes" id="UP000756132">
    <property type="component" value="Chromosome 8"/>
</dbReference>
<reference evidence="7" key="2">
    <citation type="journal article" date="2022" name="Microb. Genom.">
        <title>A chromosome-scale genome assembly of the tomato pathogen Cladosporium fulvum reveals a compartmentalized genome architecture and the presence of a dispensable chromosome.</title>
        <authorList>
            <person name="Zaccaron A.Z."/>
            <person name="Chen L.H."/>
            <person name="Samaras A."/>
            <person name="Stergiopoulos I."/>
        </authorList>
    </citation>
    <scope>NUCLEOTIDE SEQUENCE</scope>
    <source>
        <strain evidence="7">Race5_Kim</strain>
    </source>
</reference>
<comment type="subcellular location">
    <subcellularLocation>
        <location evidence="1">Vacuole membrane</location>
        <topology evidence="1">Peripheral membrane protein</topology>
    </subcellularLocation>
</comment>
<evidence type="ECO:0000256" key="2">
    <source>
        <dbReference type="ARBA" id="ARBA00005643"/>
    </source>
</evidence>